<dbReference type="SUPFAM" id="SSF48264">
    <property type="entry name" value="Cytochrome P450"/>
    <property type="match status" value="1"/>
</dbReference>
<dbReference type="GO" id="GO:0004497">
    <property type="term" value="F:monooxygenase activity"/>
    <property type="evidence" value="ECO:0007669"/>
    <property type="project" value="UniProtKB-KW"/>
</dbReference>
<evidence type="ECO:0000256" key="3">
    <source>
        <dbReference type="ARBA" id="ARBA00022723"/>
    </source>
</evidence>
<accession>A0A1C5AJR7</accession>
<evidence type="ECO:0000256" key="9">
    <source>
        <dbReference type="ARBA" id="ARBA00060683"/>
    </source>
</evidence>
<dbReference type="CDD" id="cd20625">
    <property type="entry name" value="CYP164-like"/>
    <property type="match status" value="1"/>
</dbReference>
<dbReference type="InterPro" id="IPR036396">
    <property type="entry name" value="Cyt_P450_sf"/>
</dbReference>
<dbReference type="GO" id="GO:0020037">
    <property type="term" value="F:heme binding"/>
    <property type="evidence" value="ECO:0007669"/>
    <property type="project" value="InterPro"/>
</dbReference>
<dbReference type="GO" id="GO:0016705">
    <property type="term" value="F:oxidoreductase activity, acting on paired donors, with incorporation or reduction of molecular oxygen"/>
    <property type="evidence" value="ECO:0007669"/>
    <property type="project" value="InterPro"/>
</dbReference>
<proteinExistence type="inferred from homology"/>
<dbReference type="RefSeq" id="WP_091251783.1">
    <property type="nucleotide sequence ID" value="NZ_FMCU01000018.1"/>
</dbReference>
<evidence type="ECO:0000256" key="7">
    <source>
        <dbReference type="ARBA" id="ARBA00023033"/>
    </source>
</evidence>
<keyword evidence="3 10" id="KW-0479">Metal-binding</keyword>
<keyword evidence="7 10" id="KW-0503">Monooxygenase</keyword>
<organism evidence="11 12">
    <name type="scientific">Micromonospora matsumotoense</name>
    <dbReference type="NCBI Taxonomy" id="121616"/>
    <lineage>
        <taxon>Bacteria</taxon>
        <taxon>Bacillati</taxon>
        <taxon>Actinomycetota</taxon>
        <taxon>Actinomycetes</taxon>
        <taxon>Micromonosporales</taxon>
        <taxon>Micromonosporaceae</taxon>
        <taxon>Micromonospora</taxon>
    </lineage>
</organism>
<evidence type="ECO:0000313" key="12">
    <source>
        <dbReference type="Proteomes" id="UP000198797"/>
    </source>
</evidence>
<evidence type="ECO:0000256" key="10">
    <source>
        <dbReference type="RuleBase" id="RU000461"/>
    </source>
</evidence>
<reference evidence="12" key="1">
    <citation type="submission" date="2016-06" db="EMBL/GenBank/DDBJ databases">
        <authorList>
            <person name="Varghese N."/>
            <person name="Submissions Spin"/>
        </authorList>
    </citation>
    <scope>NUCLEOTIDE SEQUENCE [LARGE SCALE GENOMIC DNA]</scope>
    <source>
        <strain evidence="12">DSM 44100</strain>
    </source>
</reference>
<dbReference type="AlphaFoldDB" id="A0A1C5AJR7"/>
<dbReference type="GO" id="GO:0005506">
    <property type="term" value="F:iron ion binding"/>
    <property type="evidence" value="ECO:0007669"/>
    <property type="project" value="InterPro"/>
</dbReference>
<evidence type="ECO:0000256" key="2">
    <source>
        <dbReference type="ARBA" id="ARBA00022617"/>
    </source>
</evidence>
<name>A0A1C5AJR7_9ACTN</name>
<dbReference type="OrthoDB" id="4156795at2"/>
<comment type="pathway">
    <text evidence="9">Antibiotic biosynthesis; mycinamicin biosynthesis.</text>
</comment>
<evidence type="ECO:0000256" key="1">
    <source>
        <dbReference type="ARBA" id="ARBA00010617"/>
    </source>
</evidence>
<dbReference type="InterPro" id="IPR017972">
    <property type="entry name" value="Cyt_P450_CS"/>
</dbReference>
<evidence type="ECO:0000256" key="5">
    <source>
        <dbReference type="ARBA" id="ARBA00023002"/>
    </source>
</evidence>
<dbReference type="PRINTS" id="PR00359">
    <property type="entry name" value="BP450"/>
</dbReference>
<dbReference type="PROSITE" id="PS00086">
    <property type="entry name" value="CYTOCHROME_P450"/>
    <property type="match status" value="1"/>
</dbReference>
<evidence type="ECO:0000256" key="4">
    <source>
        <dbReference type="ARBA" id="ARBA00022857"/>
    </source>
</evidence>
<gene>
    <name evidence="11" type="ORF">GA0070216_11835</name>
</gene>
<dbReference type="PANTHER" id="PTHR46696">
    <property type="entry name" value="P450, PUTATIVE (EUROFUNG)-RELATED"/>
    <property type="match status" value="1"/>
</dbReference>
<dbReference type="InterPro" id="IPR001128">
    <property type="entry name" value="Cyt_P450"/>
</dbReference>
<keyword evidence="12" id="KW-1185">Reference proteome</keyword>
<dbReference type="PRINTS" id="PR00385">
    <property type="entry name" value="P450"/>
</dbReference>
<keyword evidence="2 10" id="KW-0349">Heme</keyword>
<keyword evidence="6 10" id="KW-0408">Iron</keyword>
<keyword evidence="5 10" id="KW-0560">Oxidoreductase</keyword>
<protein>
    <submittedName>
        <fullName evidence="11">Cytochrome P450</fullName>
    </submittedName>
</protein>
<dbReference type="GO" id="GO:0017000">
    <property type="term" value="P:antibiotic biosynthetic process"/>
    <property type="evidence" value="ECO:0007669"/>
    <property type="project" value="UniProtKB-KW"/>
</dbReference>
<dbReference type="FunFam" id="1.10.630.10:FF:000018">
    <property type="entry name" value="Cytochrome P450 monooxygenase"/>
    <property type="match status" value="1"/>
</dbReference>
<dbReference type="InterPro" id="IPR002397">
    <property type="entry name" value="Cyt_P450_B"/>
</dbReference>
<evidence type="ECO:0000256" key="6">
    <source>
        <dbReference type="ARBA" id="ARBA00023004"/>
    </source>
</evidence>
<sequence length="427" mass="47064">MGFSVSLDDLLGDEVRRDPYPYYARLHELGEAVALAPTAPYAAVVHGYDAAHRVLRDPVFRVLDADHLDRAGLRWRDHAVIRTLQASMFNAPPDDHARVRQLFGQALTARRVTALEPAILRIADRLLDGLADAGADGRPVDFMAEFALPLPSDVVGELLGVPERDRGWFPSRVRAFDAVLEIGPRSFREIRAANVAAEELTAYFTDLLAVRRAEPRDDLVSALAGIRDERPDQLSETELLANLIVMYNAGFRTTANLFGNGLTLLLARPDALAALRADPRLAPAYVEEILRYEPPVHFAVRYAAQDTEIAGLSIPRGRSVLVLTGAANRDPRRFTDPDSFDPSRPDNRHLAFSAGPHYCVGAALGRAEGRLVLPRLLDRFPALALAAEPGERRHFMLRGHDRLPVRLADPDTDRSAGTVRVDLAKPT</sequence>
<dbReference type="EMBL" id="FMCU01000018">
    <property type="protein sequence ID" value="SCF45336.1"/>
    <property type="molecule type" value="Genomic_DNA"/>
</dbReference>
<dbReference type="Pfam" id="PF00067">
    <property type="entry name" value="p450"/>
    <property type="match status" value="1"/>
</dbReference>
<dbReference type="Gene3D" id="1.10.630.10">
    <property type="entry name" value="Cytochrome P450"/>
    <property type="match status" value="1"/>
</dbReference>
<evidence type="ECO:0000313" key="11">
    <source>
        <dbReference type="EMBL" id="SCF45336.1"/>
    </source>
</evidence>
<comment type="similarity">
    <text evidence="1 10">Belongs to the cytochrome P450 family.</text>
</comment>
<dbReference type="PANTHER" id="PTHR46696:SF1">
    <property type="entry name" value="CYTOCHROME P450 YJIB-RELATED"/>
    <property type="match status" value="1"/>
</dbReference>
<dbReference type="STRING" id="121616.GA0070216_11835"/>
<keyword evidence="4" id="KW-0521">NADP</keyword>
<evidence type="ECO:0000256" key="8">
    <source>
        <dbReference type="ARBA" id="ARBA00023194"/>
    </source>
</evidence>
<keyword evidence="8" id="KW-0045">Antibiotic biosynthesis</keyword>
<dbReference type="Proteomes" id="UP000198797">
    <property type="component" value="Unassembled WGS sequence"/>
</dbReference>